<evidence type="ECO:0000256" key="1">
    <source>
        <dbReference type="ARBA" id="ARBA00005906"/>
    </source>
</evidence>
<dbReference type="InterPro" id="IPR002635">
    <property type="entry name" value="Chorion"/>
</dbReference>
<gene>
    <name evidence="5" type="ORF">EEDITHA_LOCUS591</name>
</gene>
<feature type="chain" id="PRO_5043617119" evidence="4">
    <location>
        <begin position="20"/>
        <end position="206"/>
    </location>
</feature>
<dbReference type="GO" id="GO:0005213">
    <property type="term" value="F:structural constituent of egg chorion"/>
    <property type="evidence" value="ECO:0007669"/>
    <property type="project" value="InterPro"/>
</dbReference>
<evidence type="ECO:0000313" key="5">
    <source>
        <dbReference type="EMBL" id="CAH2083976.1"/>
    </source>
</evidence>
<sequence length="206" mass="19823">MAFRTIICLSAVLIQTISGQVISKAYNGGIVGSGIAAAETAALANGIGYGAPLAANVLTNNGLAASPLAPNALAYEAAMAANGVPYGSAFGSASSITSGGGFRVTSSSPIAASGVTVQSENLVIEGPLAVSGQLPFLGVVALEGPLPAVGQGAVAYGCGNGNIGITNEGIEPAVVPGYANGFPAGVGPAGLNYNGLPNGLGYGPLY</sequence>
<evidence type="ECO:0000256" key="4">
    <source>
        <dbReference type="SAM" id="SignalP"/>
    </source>
</evidence>
<organism evidence="5 6">
    <name type="scientific">Euphydryas editha</name>
    <name type="common">Edith's checkerspot</name>
    <dbReference type="NCBI Taxonomy" id="104508"/>
    <lineage>
        <taxon>Eukaryota</taxon>
        <taxon>Metazoa</taxon>
        <taxon>Ecdysozoa</taxon>
        <taxon>Arthropoda</taxon>
        <taxon>Hexapoda</taxon>
        <taxon>Insecta</taxon>
        <taxon>Pterygota</taxon>
        <taxon>Neoptera</taxon>
        <taxon>Endopterygota</taxon>
        <taxon>Lepidoptera</taxon>
        <taxon>Glossata</taxon>
        <taxon>Ditrysia</taxon>
        <taxon>Papilionoidea</taxon>
        <taxon>Nymphalidae</taxon>
        <taxon>Nymphalinae</taxon>
        <taxon>Euphydryas</taxon>
    </lineage>
</organism>
<dbReference type="Proteomes" id="UP001153954">
    <property type="component" value="Unassembled WGS sequence"/>
</dbReference>
<dbReference type="GO" id="GO:0042600">
    <property type="term" value="C:egg chorion"/>
    <property type="evidence" value="ECO:0007669"/>
    <property type="project" value="InterPro"/>
</dbReference>
<keyword evidence="4" id="KW-0732">Signal</keyword>
<keyword evidence="6" id="KW-1185">Reference proteome</keyword>
<keyword evidence="2" id="KW-0677">Repeat</keyword>
<evidence type="ECO:0000313" key="6">
    <source>
        <dbReference type="Proteomes" id="UP001153954"/>
    </source>
</evidence>
<protein>
    <submittedName>
        <fullName evidence="5">Uncharacterized protein</fullName>
    </submittedName>
</protein>
<dbReference type="Pfam" id="PF01723">
    <property type="entry name" value="Chorion_1"/>
    <property type="match status" value="1"/>
</dbReference>
<comment type="caution">
    <text evidence="5">The sequence shown here is derived from an EMBL/GenBank/DDBJ whole genome shotgun (WGS) entry which is preliminary data.</text>
</comment>
<dbReference type="GO" id="GO:0007304">
    <property type="term" value="P:chorion-containing eggshell formation"/>
    <property type="evidence" value="ECO:0007669"/>
    <property type="project" value="InterPro"/>
</dbReference>
<dbReference type="EMBL" id="CAKOGL010000002">
    <property type="protein sequence ID" value="CAH2083976.1"/>
    <property type="molecule type" value="Genomic_DNA"/>
</dbReference>
<comment type="similarity">
    <text evidence="1 3">Belongs to the chorion protein family.</text>
</comment>
<feature type="signal peptide" evidence="4">
    <location>
        <begin position="1"/>
        <end position="19"/>
    </location>
</feature>
<name>A0AAU9TE40_EUPED</name>
<dbReference type="AlphaFoldDB" id="A0AAU9TE40"/>
<accession>A0AAU9TE40</accession>
<proteinExistence type="inferred from homology"/>
<reference evidence="5" key="1">
    <citation type="submission" date="2022-03" db="EMBL/GenBank/DDBJ databases">
        <authorList>
            <person name="Tunstrom K."/>
        </authorList>
    </citation>
    <scope>NUCLEOTIDE SEQUENCE</scope>
</reference>
<evidence type="ECO:0000256" key="2">
    <source>
        <dbReference type="ARBA" id="ARBA00022737"/>
    </source>
</evidence>
<evidence type="ECO:0000256" key="3">
    <source>
        <dbReference type="RuleBase" id="RU004378"/>
    </source>
</evidence>